<reference evidence="2" key="1">
    <citation type="submission" date="2022-11" db="UniProtKB">
        <authorList>
            <consortium name="WormBaseParasite"/>
        </authorList>
    </citation>
    <scope>IDENTIFICATION</scope>
</reference>
<proteinExistence type="predicted"/>
<protein>
    <submittedName>
        <fullName evidence="2">Uncharacterized protein</fullName>
    </submittedName>
</protein>
<name>A0A915A3P0_PARUN</name>
<sequence length="130" mass="15306">MNCAPWWDSNRTVTRSMNYIYIQLMMHSSYNSTTTIKVLPGTDIMRGKYLPCLEKPEKLSCLCTKRFKKQNKGFRRQYQNGNRNSFWVVMYHKNTSTPVLCNDMNTAPPSPLMTNLRIFHDYLQPESINI</sequence>
<evidence type="ECO:0000313" key="2">
    <source>
        <dbReference type="WBParaSite" id="PgE409_g002_t01"/>
    </source>
</evidence>
<organism evidence="1 2">
    <name type="scientific">Parascaris univalens</name>
    <name type="common">Nematode worm</name>
    <dbReference type="NCBI Taxonomy" id="6257"/>
    <lineage>
        <taxon>Eukaryota</taxon>
        <taxon>Metazoa</taxon>
        <taxon>Ecdysozoa</taxon>
        <taxon>Nematoda</taxon>
        <taxon>Chromadorea</taxon>
        <taxon>Rhabditida</taxon>
        <taxon>Spirurina</taxon>
        <taxon>Ascaridomorpha</taxon>
        <taxon>Ascaridoidea</taxon>
        <taxon>Ascarididae</taxon>
        <taxon>Parascaris</taxon>
    </lineage>
</organism>
<accession>A0A915A3P0</accession>
<dbReference type="Proteomes" id="UP000887569">
    <property type="component" value="Unplaced"/>
</dbReference>
<dbReference type="WBParaSite" id="PgE409_g002_t01">
    <property type="protein sequence ID" value="PgE409_g002_t01"/>
    <property type="gene ID" value="PgE409_g002"/>
</dbReference>
<dbReference type="AlphaFoldDB" id="A0A915A3P0"/>
<evidence type="ECO:0000313" key="1">
    <source>
        <dbReference type="Proteomes" id="UP000887569"/>
    </source>
</evidence>
<keyword evidence="1" id="KW-1185">Reference proteome</keyword>